<keyword evidence="1" id="KW-0472">Membrane</keyword>
<keyword evidence="1" id="KW-1133">Transmembrane helix</keyword>
<evidence type="ECO:0000256" key="1">
    <source>
        <dbReference type="SAM" id="Phobius"/>
    </source>
</evidence>
<feature type="transmembrane region" description="Helical" evidence="1">
    <location>
        <begin position="221"/>
        <end position="242"/>
    </location>
</feature>
<evidence type="ECO:0000313" key="3">
    <source>
        <dbReference type="Proteomes" id="UP000526734"/>
    </source>
</evidence>
<gene>
    <name evidence="2" type="ORF">H4281_35835</name>
</gene>
<reference evidence="2 3" key="1">
    <citation type="submission" date="2020-08" db="EMBL/GenBank/DDBJ databases">
        <title>Amycolatopsis sp. nov. DR6-1 isolated from Dendrobium heterocarpum.</title>
        <authorList>
            <person name="Tedsree N."/>
            <person name="Kuncharoen N."/>
            <person name="Likhitwitayawuid K."/>
            <person name="Tanasupawat S."/>
        </authorList>
    </citation>
    <scope>NUCLEOTIDE SEQUENCE [LARGE SCALE GENOMIC DNA]</scope>
    <source>
        <strain evidence="2 3">DR6-1</strain>
    </source>
</reference>
<feature type="transmembrane region" description="Helical" evidence="1">
    <location>
        <begin position="188"/>
        <end position="209"/>
    </location>
</feature>
<protein>
    <submittedName>
        <fullName evidence="2">Uncharacterized protein</fullName>
    </submittedName>
</protein>
<evidence type="ECO:0000313" key="2">
    <source>
        <dbReference type="EMBL" id="MBB1158549.1"/>
    </source>
</evidence>
<dbReference type="Proteomes" id="UP000526734">
    <property type="component" value="Unassembled WGS sequence"/>
</dbReference>
<dbReference type="EMBL" id="JACGZW010000014">
    <property type="protein sequence ID" value="MBB1158549.1"/>
    <property type="molecule type" value="Genomic_DNA"/>
</dbReference>
<name>A0A7W3ZF17_9PSEU</name>
<keyword evidence="3" id="KW-1185">Reference proteome</keyword>
<sequence>MTLRTRQALVRIRAVLLAGTVLAMVTSFLAVNGVVRTAEQISSATSRAILEVAAARDALVSADAAAIASFASGEAKLAGPGQEYENRMAAASQSLARVAEFNQAGDAGTGTLQTVEGLVASYSGAMGQADAHFRQPGGELVGLADLWYASLLLHGPDNVLALLGKLQKDERAALDTQISGTRMSAGPLILWLLPPIVLLALLVSAQVFLRQRFRRRLNLPLLGATVLGLGVVAGLLVASALAGRLDTVRSSVDEAVAVREKSIEAADAGGHARLATLLHQRCGPPGCGSTVDDFRRQTPIASAAAPAQNAITSAARAVTSAGTAATESGGLPVLVPAALIIAGALTVAGLYRRIDEYRYRP</sequence>
<feature type="transmembrane region" description="Helical" evidence="1">
    <location>
        <begin position="333"/>
        <end position="351"/>
    </location>
</feature>
<comment type="caution">
    <text evidence="2">The sequence shown here is derived from an EMBL/GenBank/DDBJ whole genome shotgun (WGS) entry which is preliminary data.</text>
</comment>
<organism evidence="2 3">
    <name type="scientific">Amycolatopsis dendrobii</name>
    <dbReference type="NCBI Taxonomy" id="2760662"/>
    <lineage>
        <taxon>Bacteria</taxon>
        <taxon>Bacillati</taxon>
        <taxon>Actinomycetota</taxon>
        <taxon>Actinomycetes</taxon>
        <taxon>Pseudonocardiales</taxon>
        <taxon>Pseudonocardiaceae</taxon>
        <taxon>Amycolatopsis</taxon>
    </lineage>
</organism>
<keyword evidence="1" id="KW-0812">Transmembrane</keyword>
<dbReference type="RefSeq" id="WP_182895301.1">
    <property type="nucleotide sequence ID" value="NZ_JACGZW010000014.1"/>
</dbReference>
<proteinExistence type="predicted"/>
<accession>A0A7W3ZF17</accession>
<dbReference type="AlphaFoldDB" id="A0A7W3ZF17"/>